<protein>
    <submittedName>
        <fullName evidence="2">Uncharacterized protein</fullName>
    </submittedName>
</protein>
<feature type="signal peptide" evidence="1">
    <location>
        <begin position="1"/>
        <end position="26"/>
    </location>
</feature>
<evidence type="ECO:0000313" key="2">
    <source>
        <dbReference type="EMBL" id="MBE5063967.1"/>
    </source>
</evidence>
<proteinExistence type="predicted"/>
<gene>
    <name evidence="2" type="ORF">INF30_11955</name>
</gene>
<evidence type="ECO:0000313" key="3">
    <source>
        <dbReference type="Proteomes" id="UP000758652"/>
    </source>
</evidence>
<feature type="chain" id="PRO_5045125821" evidence="1">
    <location>
        <begin position="27"/>
        <end position="178"/>
    </location>
</feature>
<comment type="caution">
    <text evidence="2">The sequence shown here is derived from an EMBL/GenBank/DDBJ whole genome shotgun (WGS) entry which is preliminary data.</text>
</comment>
<name>A0ABR9RLW4_9FIRM</name>
<reference evidence="2 3" key="1">
    <citation type="submission" date="2020-10" db="EMBL/GenBank/DDBJ databases">
        <title>ChiBAC.</title>
        <authorList>
            <person name="Zenner C."/>
            <person name="Hitch T.C.A."/>
            <person name="Clavel T."/>
        </authorList>
    </citation>
    <scope>NUCLEOTIDE SEQUENCE [LARGE SCALE GENOMIC DNA]</scope>
    <source>
        <strain evidence="2 3">DSM 108991</strain>
    </source>
</reference>
<dbReference type="RefSeq" id="WP_226395376.1">
    <property type="nucleotide sequence ID" value="NZ_JADCKL010000012.1"/>
</dbReference>
<organism evidence="2 3">
    <name type="scientific">Claveliimonas monacensis</name>
    <dbReference type="NCBI Taxonomy" id="2779351"/>
    <lineage>
        <taxon>Bacteria</taxon>
        <taxon>Bacillati</taxon>
        <taxon>Bacillota</taxon>
        <taxon>Clostridia</taxon>
        <taxon>Lachnospirales</taxon>
        <taxon>Lachnospiraceae</taxon>
        <taxon>Claveliimonas</taxon>
    </lineage>
</organism>
<sequence>MKCIKKLAALLLCLAMMCAVSMTTFAAEEETVTPDEREYLIVNGEDIVYVGEDYENPDTGEYVHWNTNARGIDKSFSFKIRYSVSSSNFTVHSSKVLVKANAHVEDLNGKTVSGYNGHLYTVSIVGWYSRNLQFSVGSTQSGTITGLDNGGSYKVKITNNDYLSDTRYLVGSGTVSTL</sequence>
<dbReference type="EMBL" id="JADCKL010000012">
    <property type="protein sequence ID" value="MBE5063967.1"/>
    <property type="molecule type" value="Genomic_DNA"/>
</dbReference>
<keyword evidence="1" id="KW-0732">Signal</keyword>
<keyword evidence="3" id="KW-1185">Reference proteome</keyword>
<evidence type="ECO:0000256" key="1">
    <source>
        <dbReference type="SAM" id="SignalP"/>
    </source>
</evidence>
<dbReference type="Proteomes" id="UP000758652">
    <property type="component" value="Unassembled WGS sequence"/>
</dbReference>
<accession>A0ABR9RLW4</accession>